<evidence type="ECO:0000256" key="5">
    <source>
        <dbReference type="ARBA" id="ARBA00023125"/>
    </source>
</evidence>
<reference evidence="8 9" key="1">
    <citation type="submission" date="2015-03" db="EMBL/GenBank/DDBJ databases">
        <authorList>
            <person name="Krishnan R."/>
            <person name="Midha S."/>
            <person name="Patil P.B."/>
            <person name="Rameshkumar N."/>
        </authorList>
    </citation>
    <scope>NUCLEOTIDE SEQUENCE [LARGE SCALE GENOMIC DNA]</scope>
    <source>
        <strain evidence="8 9">L1E11</strain>
    </source>
</reference>
<comment type="caution">
    <text evidence="8">The sequence shown here is derived from an EMBL/GenBank/DDBJ whole genome shotgun (WGS) entry which is preliminary data.</text>
</comment>
<keyword evidence="4 6" id="KW-0548">Nucleotidyltransferase</keyword>
<keyword evidence="5 6" id="KW-0238">DNA-binding</keyword>
<keyword evidence="1 6" id="KW-1277">Toxin-antitoxin system</keyword>
<name>A0ABX5LY28_9GAMM</name>
<keyword evidence="2 6" id="KW-0328">Glycosyltransferase</keyword>
<evidence type="ECO:0000256" key="6">
    <source>
        <dbReference type="PROSITE-ProRule" id="PRU01362"/>
    </source>
</evidence>
<organism evidence="8 9">
    <name type="scientific">Pokkaliibacter plantistimulans</name>
    <dbReference type="NCBI Taxonomy" id="1635171"/>
    <lineage>
        <taxon>Bacteria</taxon>
        <taxon>Pseudomonadati</taxon>
        <taxon>Pseudomonadota</taxon>
        <taxon>Gammaproteobacteria</taxon>
        <taxon>Oceanospirillales</taxon>
        <taxon>Balneatrichaceae</taxon>
        <taxon>Pokkaliibacter</taxon>
    </lineage>
</organism>
<evidence type="ECO:0000313" key="8">
    <source>
        <dbReference type="EMBL" id="PXF30545.1"/>
    </source>
</evidence>
<evidence type="ECO:0000256" key="3">
    <source>
        <dbReference type="ARBA" id="ARBA00022679"/>
    </source>
</evidence>
<proteinExistence type="inferred from homology"/>
<keyword evidence="3 6" id="KW-0808">Transferase</keyword>
<feature type="domain" description="DarT" evidence="7">
    <location>
        <begin position="14"/>
        <end position="216"/>
    </location>
</feature>
<comment type="catalytic activity">
    <reaction evidence="6">
        <text>a thymidine in DNA + NAD(+) = an N-(ADP-alpha-D-ribosyl)-thymidine in DNA + nicotinamide + H(+)</text>
        <dbReference type="Rhea" id="RHEA:71651"/>
        <dbReference type="Rhea" id="RHEA-COMP:13556"/>
        <dbReference type="Rhea" id="RHEA-COMP:18051"/>
        <dbReference type="ChEBI" id="CHEBI:15378"/>
        <dbReference type="ChEBI" id="CHEBI:17154"/>
        <dbReference type="ChEBI" id="CHEBI:57540"/>
        <dbReference type="ChEBI" id="CHEBI:137386"/>
        <dbReference type="ChEBI" id="CHEBI:191199"/>
    </reaction>
</comment>
<feature type="binding site" evidence="6">
    <location>
        <position position="57"/>
    </location>
    <ligand>
        <name>NAD(+)</name>
        <dbReference type="ChEBI" id="CHEBI:57540"/>
    </ligand>
</feature>
<comment type="similarity">
    <text evidence="6">Belongs to the DarT ADP-ribosyltransferase family.</text>
</comment>
<dbReference type="PROSITE" id="PS52018">
    <property type="entry name" value="DART"/>
    <property type="match status" value="1"/>
</dbReference>
<evidence type="ECO:0000256" key="2">
    <source>
        <dbReference type="ARBA" id="ARBA00022676"/>
    </source>
</evidence>
<dbReference type="Pfam" id="PF14487">
    <property type="entry name" value="DarT"/>
    <property type="match status" value="1"/>
</dbReference>
<gene>
    <name evidence="8" type="ORF">WH50_14680</name>
</gene>
<evidence type="ECO:0000256" key="4">
    <source>
        <dbReference type="ARBA" id="ARBA00022695"/>
    </source>
</evidence>
<feature type="binding site" evidence="6">
    <location>
        <begin position="18"/>
        <end position="20"/>
    </location>
    <ligand>
        <name>NAD(+)</name>
        <dbReference type="ChEBI" id="CHEBI:57540"/>
    </ligand>
</feature>
<evidence type="ECO:0000256" key="1">
    <source>
        <dbReference type="ARBA" id="ARBA00022649"/>
    </source>
</evidence>
<dbReference type="InterPro" id="IPR029494">
    <property type="entry name" value="DarT"/>
</dbReference>
<feature type="active site" description="Proton acceptor" evidence="6">
    <location>
        <position position="57"/>
    </location>
</feature>
<dbReference type="RefSeq" id="WP_110188004.1">
    <property type="nucleotide sequence ID" value="NZ_CP177354.1"/>
</dbReference>
<sequence>MSYNYSATLNPEKALIWRIVHRDNIPWLLDNGLHCGNSTMTCPTWIPIGNPELISKRATHPVPFMPGGYLNDYVPFYFTPFSPMLLNITSGRGVPQRTSDQIVLLVSSLHRVRELGLNYLFTDMHAYYQWASFYHDLADLQRIDWPILQARNFSRDVNDPAKFERYQAEALIYRHCPVEAVLGMICYDDNTLQQLKQWLGQRQLNLPVHARPDWYFS</sequence>
<dbReference type="Proteomes" id="UP000248090">
    <property type="component" value="Unassembled WGS sequence"/>
</dbReference>
<accession>A0ABX5LY28</accession>
<protein>
    <recommendedName>
        <fullName evidence="7">DarT domain-containing protein</fullName>
    </recommendedName>
</protein>
<dbReference type="EMBL" id="LAPT01000073">
    <property type="protein sequence ID" value="PXF30545.1"/>
    <property type="molecule type" value="Genomic_DNA"/>
</dbReference>
<feature type="active site" evidence="6">
    <location>
        <position position="169"/>
    </location>
</feature>
<evidence type="ECO:0000313" key="9">
    <source>
        <dbReference type="Proteomes" id="UP000248090"/>
    </source>
</evidence>
<evidence type="ECO:0000259" key="7">
    <source>
        <dbReference type="PROSITE" id="PS52018"/>
    </source>
</evidence>
<comment type="caution">
    <text evidence="6">Lacks conserved residue(s) required for the propagation of feature annotation.</text>
</comment>
<keyword evidence="9" id="KW-1185">Reference proteome</keyword>